<dbReference type="InterPro" id="IPR009057">
    <property type="entry name" value="Homeodomain-like_sf"/>
</dbReference>
<keyword evidence="10" id="KW-1185">Reference proteome</keyword>
<dbReference type="GO" id="GO:0005634">
    <property type="term" value="C:nucleus"/>
    <property type="evidence" value="ECO:0007669"/>
    <property type="project" value="UniProtKB-SubCell"/>
</dbReference>
<dbReference type="Proteomes" id="UP000515123">
    <property type="component" value="Linkage group 13"/>
</dbReference>
<evidence type="ECO:0000256" key="4">
    <source>
        <dbReference type="ARBA" id="ARBA00023125"/>
    </source>
</evidence>
<sequence>MTNGGKEIVMIIWEDDAIEDDRTKKKECSNDGPVVVALRKGPWTAEEDRILTEYVTKHGEGNWNVVQKNSGLLRCGKSCRLRWINHLRPDLRKDPMSPEEAEIIVELHSILGNKWAKMVQFLPGRTDNEIKNFWNTRRKRLKRAKLASYPDNVQLQVLNEEQQQQTQILGAFDGGINPPYELSQENGSEISYCINECANSNHQMDSFHPANMLVQDFQSEIYALTDPFSAGLPPLVHLSDEPECGLGSPIYYQFTNNFAPSCSSVISRNDHALVCGNSFGFASFDGLLDEPMELFPLPIPFDSVDAYAQAHVPSTSVQSECVPPQNDGMLEAVVHQVLSNSRPQSTPESHNSPTVSDLLATIPHESLPGPKSSVREMSPTEEFSRPDEFVNDQARLSEDMTEFLDAVERKPQHCGNPAPFNGDVGLDSSLEIRNFDPSGQEKHETS</sequence>
<organism evidence="10 11">
    <name type="scientific">Ananas comosus</name>
    <name type="common">Pineapple</name>
    <name type="synonym">Ananas ananas</name>
    <dbReference type="NCBI Taxonomy" id="4615"/>
    <lineage>
        <taxon>Eukaryota</taxon>
        <taxon>Viridiplantae</taxon>
        <taxon>Streptophyta</taxon>
        <taxon>Embryophyta</taxon>
        <taxon>Tracheophyta</taxon>
        <taxon>Spermatophyta</taxon>
        <taxon>Magnoliopsida</taxon>
        <taxon>Liliopsida</taxon>
        <taxon>Poales</taxon>
        <taxon>Bromeliaceae</taxon>
        <taxon>Bromelioideae</taxon>
        <taxon>Ananas</taxon>
    </lineage>
</organism>
<keyword evidence="2" id="KW-0677">Repeat</keyword>
<keyword evidence="5" id="KW-0804">Transcription</keyword>
<dbReference type="RefSeq" id="XP_020102070.1">
    <property type="nucleotide sequence ID" value="XM_020246481.1"/>
</dbReference>
<evidence type="ECO:0000256" key="3">
    <source>
        <dbReference type="ARBA" id="ARBA00023015"/>
    </source>
</evidence>
<feature type="domain" description="HTH myb-type" evidence="9">
    <location>
        <begin position="92"/>
        <end position="142"/>
    </location>
</feature>
<evidence type="ECO:0000256" key="2">
    <source>
        <dbReference type="ARBA" id="ARBA00022737"/>
    </source>
</evidence>
<dbReference type="Pfam" id="PF00249">
    <property type="entry name" value="Myb_DNA-binding"/>
    <property type="match status" value="2"/>
</dbReference>
<dbReference type="SMART" id="SM00717">
    <property type="entry name" value="SANT"/>
    <property type="match status" value="2"/>
</dbReference>
<dbReference type="Gene3D" id="1.10.10.60">
    <property type="entry name" value="Homeodomain-like"/>
    <property type="match status" value="2"/>
</dbReference>
<accession>A0A6P5G9X4</accession>
<dbReference type="PANTHER" id="PTHR47995:SF18">
    <property type="entry name" value="TRANSCRIPTION FACTOR MYB65"/>
    <property type="match status" value="1"/>
</dbReference>
<evidence type="ECO:0000256" key="5">
    <source>
        <dbReference type="ARBA" id="ARBA00023163"/>
    </source>
</evidence>
<dbReference type="GO" id="GO:0003677">
    <property type="term" value="F:DNA binding"/>
    <property type="evidence" value="ECO:0007669"/>
    <property type="project" value="UniProtKB-KW"/>
</dbReference>
<evidence type="ECO:0000256" key="6">
    <source>
        <dbReference type="ARBA" id="ARBA00023242"/>
    </source>
</evidence>
<reference evidence="11" key="2">
    <citation type="submission" date="2025-08" db="UniProtKB">
        <authorList>
            <consortium name="RefSeq"/>
        </authorList>
    </citation>
    <scope>IDENTIFICATION</scope>
    <source>
        <tissue evidence="11">Leaf</tissue>
    </source>
</reference>
<dbReference type="InterPro" id="IPR001005">
    <property type="entry name" value="SANT/Myb"/>
</dbReference>
<evidence type="ECO:0000313" key="10">
    <source>
        <dbReference type="Proteomes" id="UP000515123"/>
    </source>
</evidence>
<evidence type="ECO:0000259" key="9">
    <source>
        <dbReference type="PROSITE" id="PS51294"/>
    </source>
</evidence>
<keyword evidence="6" id="KW-0539">Nucleus</keyword>
<dbReference type="FunFam" id="1.10.10.60:FF:000001">
    <property type="entry name" value="MYB-related transcription factor"/>
    <property type="match status" value="1"/>
</dbReference>
<feature type="domain" description="Myb-like" evidence="8">
    <location>
        <begin position="38"/>
        <end position="87"/>
    </location>
</feature>
<dbReference type="PANTHER" id="PTHR47995">
    <property type="entry name" value="TRANSCRIPTION FACTOR MYB33-RELATED"/>
    <property type="match status" value="1"/>
</dbReference>
<evidence type="ECO:0000256" key="7">
    <source>
        <dbReference type="SAM" id="MobiDB-lite"/>
    </source>
</evidence>
<dbReference type="AlphaFoldDB" id="A0A6P5G9X4"/>
<keyword evidence="4" id="KW-0238">DNA-binding</keyword>
<dbReference type="InterPro" id="IPR017930">
    <property type="entry name" value="Myb_dom"/>
</dbReference>
<comment type="subcellular location">
    <subcellularLocation>
        <location evidence="1">Nucleus</location>
    </subcellularLocation>
</comment>
<dbReference type="CDD" id="cd00167">
    <property type="entry name" value="SANT"/>
    <property type="match status" value="2"/>
</dbReference>
<gene>
    <name evidence="11" type="primary">LOC109719699</name>
</gene>
<dbReference type="PROSITE" id="PS50090">
    <property type="entry name" value="MYB_LIKE"/>
    <property type="match status" value="2"/>
</dbReference>
<keyword evidence="3" id="KW-0805">Transcription regulation</keyword>
<feature type="region of interest" description="Disordered" evidence="7">
    <location>
        <begin position="362"/>
        <end position="392"/>
    </location>
</feature>
<evidence type="ECO:0000313" key="11">
    <source>
        <dbReference type="RefSeq" id="XP_020102070.1"/>
    </source>
</evidence>
<dbReference type="PROSITE" id="PS51294">
    <property type="entry name" value="HTH_MYB"/>
    <property type="match status" value="2"/>
</dbReference>
<feature type="domain" description="Myb-like" evidence="8">
    <location>
        <begin position="88"/>
        <end position="138"/>
    </location>
</feature>
<protein>
    <submittedName>
        <fullName evidence="11">Transcription factor GAMYB-like</fullName>
    </submittedName>
</protein>
<dbReference type="SUPFAM" id="SSF46689">
    <property type="entry name" value="Homeodomain-like"/>
    <property type="match status" value="1"/>
</dbReference>
<evidence type="ECO:0000259" key="8">
    <source>
        <dbReference type="PROSITE" id="PS50090"/>
    </source>
</evidence>
<evidence type="ECO:0000256" key="1">
    <source>
        <dbReference type="ARBA" id="ARBA00004123"/>
    </source>
</evidence>
<name>A0A6P5G9X4_ANACO</name>
<feature type="region of interest" description="Disordered" evidence="7">
    <location>
        <begin position="411"/>
        <end position="446"/>
    </location>
</feature>
<reference evidence="10" key="1">
    <citation type="journal article" date="2015" name="Nat. Genet.">
        <title>The pineapple genome and the evolution of CAM photosynthesis.</title>
        <authorList>
            <person name="Ming R."/>
            <person name="VanBuren R."/>
            <person name="Wai C.M."/>
            <person name="Tang H."/>
            <person name="Schatz M.C."/>
            <person name="Bowers J.E."/>
            <person name="Lyons E."/>
            <person name="Wang M.L."/>
            <person name="Chen J."/>
            <person name="Biggers E."/>
            <person name="Zhang J."/>
            <person name="Huang L."/>
            <person name="Zhang L."/>
            <person name="Miao W."/>
            <person name="Zhang J."/>
            <person name="Ye Z."/>
            <person name="Miao C."/>
            <person name="Lin Z."/>
            <person name="Wang H."/>
            <person name="Zhou H."/>
            <person name="Yim W.C."/>
            <person name="Priest H.D."/>
            <person name="Zheng C."/>
            <person name="Woodhouse M."/>
            <person name="Edger P.P."/>
            <person name="Guyot R."/>
            <person name="Guo H.B."/>
            <person name="Guo H."/>
            <person name="Zheng G."/>
            <person name="Singh R."/>
            <person name="Sharma A."/>
            <person name="Min X."/>
            <person name="Zheng Y."/>
            <person name="Lee H."/>
            <person name="Gurtowski J."/>
            <person name="Sedlazeck F.J."/>
            <person name="Harkess A."/>
            <person name="McKain M.R."/>
            <person name="Liao Z."/>
            <person name="Fang J."/>
            <person name="Liu J."/>
            <person name="Zhang X."/>
            <person name="Zhang Q."/>
            <person name="Hu W."/>
            <person name="Qin Y."/>
            <person name="Wang K."/>
            <person name="Chen L.Y."/>
            <person name="Shirley N."/>
            <person name="Lin Y.R."/>
            <person name="Liu L.Y."/>
            <person name="Hernandez A.G."/>
            <person name="Wright C.L."/>
            <person name="Bulone V."/>
            <person name="Tuskan G.A."/>
            <person name="Heath K."/>
            <person name="Zee F."/>
            <person name="Moore P.H."/>
            <person name="Sunkar R."/>
            <person name="Leebens-Mack J.H."/>
            <person name="Mockler T."/>
            <person name="Bennetzen J.L."/>
            <person name="Freeling M."/>
            <person name="Sankoff D."/>
            <person name="Paterson A.H."/>
            <person name="Zhu X."/>
            <person name="Yang X."/>
            <person name="Smith J.A."/>
            <person name="Cushman J.C."/>
            <person name="Paull R.E."/>
            <person name="Yu Q."/>
        </authorList>
    </citation>
    <scope>NUCLEOTIDE SEQUENCE [LARGE SCALE GENOMIC DNA]</scope>
    <source>
        <strain evidence="10">cv. F153</strain>
    </source>
</reference>
<feature type="domain" description="HTH myb-type" evidence="9">
    <location>
        <begin position="38"/>
        <end position="91"/>
    </location>
</feature>
<dbReference type="GeneID" id="109719699"/>
<dbReference type="OrthoDB" id="2143914at2759"/>
<proteinExistence type="predicted"/>